<evidence type="ECO:0000256" key="13">
    <source>
        <dbReference type="ARBA" id="ARBA00023136"/>
    </source>
</evidence>
<dbReference type="GO" id="GO:0016323">
    <property type="term" value="C:basolateral plasma membrane"/>
    <property type="evidence" value="ECO:0007669"/>
    <property type="project" value="UniProtKB-SubCell"/>
</dbReference>
<keyword evidence="14" id="KW-0564">Palmitate</keyword>
<dbReference type="PANTHER" id="PTHR10498">
    <property type="entry name" value="PARALEMMIN-RELATED"/>
    <property type="match status" value="1"/>
</dbReference>
<evidence type="ECO:0000256" key="6">
    <source>
        <dbReference type="ARBA" id="ARBA00005756"/>
    </source>
</evidence>
<keyword evidence="7" id="KW-1003">Cell membrane</keyword>
<dbReference type="GO" id="GO:0016327">
    <property type="term" value="C:apicolateral plasma membrane"/>
    <property type="evidence" value="ECO:0007669"/>
    <property type="project" value="UniProtKB-SubCell"/>
</dbReference>
<evidence type="ECO:0000256" key="3">
    <source>
        <dbReference type="ARBA" id="ARBA00004489"/>
    </source>
</evidence>
<feature type="region of interest" description="Disordered" evidence="23">
    <location>
        <begin position="276"/>
        <end position="355"/>
    </location>
</feature>
<evidence type="ECO:0000256" key="20">
    <source>
        <dbReference type="ARBA" id="ARBA00038823"/>
    </source>
</evidence>
<evidence type="ECO:0000256" key="18">
    <source>
        <dbReference type="ARBA" id="ARBA00037796"/>
    </source>
</evidence>
<keyword evidence="11" id="KW-0770">Synapse</keyword>
<proteinExistence type="inferred from homology"/>
<evidence type="ECO:0000256" key="8">
    <source>
        <dbReference type="ARBA" id="ARBA00022481"/>
    </source>
</evidence>
<evidence type="ECO:0000256" key="1">
    <source>
        <dbReference type="ARBA" id="ARBA00004279"/>
    </source>
</evidence>
<keyword evidence="12" id="KW-0175">Coiled coil</keyword>
<evidence type="ECO:0000256" key="2">
    <source>
        <dbReference type="ARBA" id="ARBA00004342"/>
    </source>
</evidence>
<organism evidence="24 25">
    <name type="scientific">Dicentrarchus labrax</name>
    <name type="common">European seabass</name>
    <name type="synonym">Morone labrax</name>
    <dbReference type="NCBI Taxonomy" id="13489"/>
    <lineage>
        <taxon>Eukaryota</taxon>
        <taxon>Metazoa</taxon>
        <taxon>Chordata</taxon>
        <taxon>Craniata</taxon>
        <taxon>Vertebrata</taxon>
        <taxon>Euteleostomi</taxon>
        <taxon>Actinopterygii</taxon>
        <taxon>Neopterygii</taxon>
        <taxon>Teleostei</taxon>
        <taxon>Neoteleostei</taxon>
        <taxon>Acanthomorphata</taxon>
        <taxon>Eupercaria</taxon>
        <taxon>Moronidae</taxon>
        <taxon>Dicentrarchus</taxon>
    </lineage>
</organism>
<feature type="compositionally biased region" description="Basic and acidic residues" evidence="23">
    <location>
        <begin position="65"/>
        <end position="77"/>
    </location>
</feature>
<evidence type="ECO:0000256" key="4">
    <source>
        <dbReference type="ARBA" id="ARBA00004527"/>
    </source>
</evidence>
<dbReference type="GeneTree" id="ENSGT00940000160221"/>
<comment type="subunit">
    <text evidence="20">Interacts with dopamine receptor DRD3.</text>
</comment>
<feature type="compositionally biased region" description="Low complexity" evidence="23">
    <location>
        <begin position="325"/>
        <end position="349"/>
    </location>
</feature>
<evidence type="ECO:0000313" key="25">
    <source>
        <dbReference type="Proteomes" id="UP000694389"/>
    </source>
</evidence>
<reference evidence="24" key="1">
    <citation type="submission" date="2025-08" db="UniProtKB">
        <authorList>
            <consortium name="Ensembl"/>
        </authorList>
    </citation>
    <scope>IDENTIFICATION</scope>
</reference>
<dbReference type="GO" id="GO:0008360">
    <property type="term" value="P:regulation of cell shape"/>
    <property type="evidence" value="ECO:0007669"/>
    <property type="project" value="UniProtKB-KW"/>
</dbReference>
<keyword evidence="10" id="KW-0133">Cell shape</keyword>
<evidence type="ECO:0000256" key="16">
    <source>
        <dbReference type="ARBA" id="ARBA00023288"/>
    </source>
</evidence>
<name>A0A8C4FAE8_DICLA</name>
<evidence type="ECO:0000313" key="24">
    <source>
        <dbReference type="Ensembl" id="ENSDLAP00005029905.2"/>
    </source>
</evidence>
<keyword evidence="13" id="KW-0472">Membrane</keyword>
<evidence type="ECO:0000256" key="23">
    <source>
        <dbReference type="SAM" id="MobiDB-lite"/>
    </source>
</evidence>
<evidence type="ECO:0000256" key="9">
    <source>
        <dbReference type="ARBA" id="ARBA00022553"/>
    </source>
</evidence>
<evidence type="ECO:0000256" key="15">
    <source>
        <dbReference type="ARBA" id="ARBA00023273"/>
    </source>
</evidence>
<evidence type="ECO:0000256" key="12">
    <source>
        <dbReference type="ARBA" id="ARBA00023054"/>
    </source>
</evidence>
<reference evidence="24" key="2">
    <citation type="submission" date="2025-09" db="UniProtKB">
        <authorList>
            <consortium name="Ensembl"/>
        </authorList>
    </citation>
    <scope>IDENTIFICATION</scope>
</reference>
<evidence type="ECO:0000256" key="14">
    <source>
        <dbReference type="ARBA" id="ARBA00023139"/>
    </source>
</evidence>
<evidence type="ECO:0000256" key="11">
    <source>
        <dbReference type="ARBA" id="ARBA00023018"/>
    </source>
</evidence>
<keyword evidence="15" id="KW-0966">Cell projection</keyword>
<feature type="region of interest" description="Disordered" evidence="23">
    <location>
        <begin position="55"/>
        <end position="77"/>
    </location>
</feature>
<evidence type="ECO:0000256" key="17">
    <source>
        <dbReference type="ARBA" id="ARBA00023289"/>
    </source>
</evidence>
<accession>A0A8C4FAE8</accession>
<evidence type="ECO:0000256" key="5">
    <source>
        <dbReference type="ARBA" id="ARBA00004552"/>
    </source>
</evidence>
<dbReference type="Ensembl" id="ENSDLAT00005031932.2">
    <property type="protein sequence ID" value="ENSDLAP00005029905.2"/>
    <property type="gene ID" value="ENSDLAG00005019155.2"/>
</dbReference>
<comment type="similarity">
    <text evidence="6">Belongs to the paralemmin family.</text>
</comment>
<keyword evidence="16" id="KW-0449">Lipoprotein</keyword>
<comment type="subcellular location">
    <subcellularLocation>
        <location evidence="18">Apicolateral cell membrane</location>
        <topology evidence="18">Lipid-anchor</topology>
    </subcellularLocation>
    <subcellularLocation>
        <location evidence="19">Basolateral cell membrane</location>
        <topology evidence="19">Lipid-anchor</topology>
    </subcellularLocation>
    <subcellularLocation>
        <location evidence="2">Cell membrane</location>
        <topology evidence="2">Lipid-anchor</topology>
        <orientation evidence="2">Cytoplasmic side</orientation>
    </subcellularLocation>
    <subcellularLocation>
        <location evidence="3">Cell projection</location>
        <location evidence="3">Axon</location>
    </subcellularLocation>
    <subcellularLocation>
        <location evidence="1">Cell projection</location>
        <location evidence="1">Dendrite</location>
    </subcellularLocation>
    <subcellularLocation>
        <location evidence="5">Cell projection</location>
        <location evidence="5">Dendritic spine</location>
    </subcellularLocation>
    <subcellularLocation>
        <location evidence="4">Cell projection</location>
        <location evidence="4">Filopodium membrane</location>
        <topology evidence="4">Lipid-anchor</topology>
    </subcellularLocation>
</comment>
<keyword evidence="8" id="KW-0488">Methylation</keyword>
<evidence type="ECO:0000256" key="19">
    <source>
        <dbReference type="ARBA" id="ARBA00037871"/>
    </source>
</evidence>
<evidence type="ECO:0000256" key="22">
    <source>
        <dbReference type="ARBA" id="ARBA00041963"/>
    </source>
</evidence>
<dbReference type="InterPro" id="IPR004965">
    <property type="entry name" value="Paralemmin"/>
</dbReference>
<evidence type="ECO:0000256" key="10">
    <source>
        <dbReference type="ARBA" id="ARBA00022960"/>
    </source>
</evidence>
<dbReference type="GO" id="GO:0031527">
    <property type="term" value="C:filopodium membrane"/>
    <property type="evidence" value="ECO:0007669"/>
    <property type="project" value="UniProtKB-SubCell"/>
</dbReference>
<dbReference type="GO" id="GO:0030424">
    <property type="term" value="C:axon"/>
    <property type="evidence" value="ECO:0007669"/>
    <property type="project" value="UniProtKB-SubCell"/>
</dbReference>
<protein>
    <recommendedName>
        <fullName evidence="21">Paralemmin-1</fullName>
    </recommendedName>
    <alternativeName>
        <fullName evidence="22">Paralemmin</fullName>
    </alternativeName>
</protein>
<keyword evidence="25" id="KW-1185">Reference proteome</keyword>
<dbReference type="PANTHER" id="PTHR10498:SF6">
    <property type="entry name" value="PARALEMMIN-1"/>
    <property type="match status" value="1"/>
</dbReference>
<dbReference type="Proteomes" id="UP000694389">
    <property type="component" value="Unassembled WGS sequence"/>
</dbReference>
<dbReference type="AlphaFoldDB" id="A0A8C4FAE8"/>
<evidence type="ECO:0000256" key="21">
    <source>
        <dbReference type="ARBA" id="ARBA00040790"/>
    </source>
</evidence>
<dbReference type="Pfam" id="PF03285">
    <property type="entry name" value="Paralemmin"/>
    <property type="match status" value="1"/>
</dbReference>
<evidence type="ECO:0000256" key="7">
    <source>
        <dbReference type="ARBA" id="ARBA00022475"/>
    </source>
</evidence>
<sequence length="364" mass="39159">MEVSEALCQQDRLQLLSEKRKWQTEIENKKRQLEDDKRALQHLKSKALRERWLLDGAPSAGPEQDEVKRQLEQDEAKTRSLEETINRLEQELISLETGGTCETVTHTAVSSASVKAMYSVEIKVERDRVTGETRVLSTNTTLPVDLSHQGVKVYEDEQKVVHEMNGEDGVQLLSFSEVEELIHKADEASVISQTVATVTSLPTAEVQEEAGLEQPVPVEITGLEAKPGGEPGLAEASAENPVTMVFMGYQNVEDEDETKKVLGLQGTVKAELVLIDDANGKTSPGEGKEETTAVPPPAAATKLPSTKPPEAPVVASNGEAEEAKGGAVEAKGGAVEAKGGAVEAKGGAVEIKKEKQPCKCCSVM</sequence>
<keyword evidence="9" id="KW-0597">Phosphoprotein</keyword>
<keyword evidence="17" id="KW-0636">Prenylation</keyword>
<dbReference type="GO" id="GO:0043197">
    <property type="term" value="C:dendritic spine"/>
    <property type="evidence" value="ECO:0007669"/>
    <property type="project" value="UniProtKB-SubCell"/>
</dbReference>